<evidence type="ECO:0000256" key="2">
    <source>
        <dbReference type="ARBA" id="ARBA00022729"/>
    </source>
</evidence>
<organism evidence="3 4">
    <name type="scientific">Bradyrhizobium ontarionense</name>
    <dbReference type="NCBI Taxonomy" id="2898149"/>
    <lineage>
        <taxon>Bacteria</taxon>
        <taxon>Pseudomonadati</taxon>
        <taxon>Pseudomonadota</taxon>
        <taxon>Alphaproteobacteria</taxon>
        <taxon>Hyphomicrobiales</taxon>
        <taxon>Nitrobacteraceae</taxon>
        <taxon>Bradyrhizobium</taxon>
    </lineage>
</organism>
<comment type="similarity">
    <text evidence="1">Belongs to the TrbG/VirB9 family.</text>
</comment>
<sequence>MTKPLAGSSRARWMTAVAIIIPLTGCATTSPPKISYDSDVPALPAPPAVVDDRIKPLHLPPPWKVSLGGKSDAKEEADPLDRVEMANGAARVEPRKKGYFNAAQIYAYSPGALYQVYAAPGQITDIMLEEGEQLTGSGPVSAGDTVRWVVGDTESGAGDTRRVHILVKPKRAAIETNLVVNTDRRTYLIELRSREKPYMPAVAWYYPQNAETRARQAMLRPELPDPAQRRFRYRIEGDDPPWKPVNAYDDGRKVYIEFARGIVQGELPPLFIVGADGSPELVNYRTFRNVIIVDRLFAAAELRLGGETQQKVRIVRTDGASR</sequence>
<reference evidence="3" key="1">
    <citation type="journal article" date="2024" name="Antonie Van Leeuwenhoek">
        <title>Bradyrhizobium ontarionense sp. nov., a novel bacterial symbiont isolated from Aeschynomene indica (Indian jointvetch), harbours photosynthesis, nitrogen fixation and nitrous oxide (N2O) reductase genes.</title>
        <authorList>
            <person name="Bromfield E.S.P."/>
            <person name="Cloutier S."/>
        </authorList>
    </citation>
    <scope>NUCLEOTIDE SEQUENCE</scope>
    <source>
        <strain evidence="3">A19</strain>
    </source>
</reference>
<evidence type="ECO:0000313" key="4">
    <source>
        <dbReference type="Proteomes" id="UP001431010"/>
    </source>
</evidence>
<gene>
    <name evidence="3" type="primary">trbG</name>
    <name evidence="3" type="ORF">LQG66_25645</name>
</gene>
<evidence type="ECO:0000256" key="1">
    <source>
        <dbReference type="ARBA" id="ARBA00006135"/>
    </source>
</evidence>
<proteinExistence type="inferred from homology"/>
<dbReference type="EMBL" id="CP088156">
    <property type="protein sequence ID" value="UFZ02644.1"/>
    <property type="molecule type" value="Genomic_DNA"/>
</dbReference>
<dbReference type="Pfam" id="PF03524">
    <property type="entry name" value="CagX"/>
    <property type="match status" value="1"/>
</dbReference>
<dbReference type="InterPro" id="IPR010258">
    <property type="entry name" value="Conjugal_tfr_TrbG/VirB9/CagX"/>
</dbReference>
<dbReference type="InterPro" id="IPR038161">
    <property type="entry name" value="VirB9/CagX/TrbG_C_sf"/>
</dbReference>
<dbReference type="Gene3D" id="2.60.40.2500">
    <property type="match status" value="1"/>
</dbReference>
<keyword evidence="2" id="KW-0732">Signal</keyword>
<name>A0ABY3R672_9BRAD</name>
<dbReference type="Proteomes" id="UP001431010">
    <property type="component" value="Chromosome"/>
</dbReference>
<dbReference type="CDD" id="cd06911">
    <property type="entry name" value="VirB9_CagX_TrbG"/>
    <property type="match status" value="1"/>
</dbReference>
<dbReference type="InterPro" id="IPR014142">
    <property type="entry name" value="TrbG_Ti"/>
</dbReference>
<dbReference type="NCBIfam" id="TIGR02775">
    <property type="entry name" value="TrbG_Ti"/>
    <property type="match status" value="1"/>
</dbReference>
<protein>
    <submittedName>
        <fullName evidence="3">P-type conjugative transfer protein TrbG</fullName>
    </submittedName>
</protein>
<dbReference type="InterPro" id="IPR033645">
    <property type="entry name" value="VirB9/CagX/TrbG_C"/>
</dbReference>
<accession>A0ABY3R672</accession>
<keyword evidence="4" id="KW-1185">Reference proteome</keyword>
<evidence type="ECO:0000313" key="3">
    <source>
        <dbReference type="EMBL" id="UFZ02644.1"/>
    </source>
</evidence>